<dbReference type="EMBL" id="MLJW01000505">
    <property type="protein sequence ID" value="OIQ86022.1"/>
    <property type="molecule type" value="Genomic_DNA"/>
</dbReference>
<name>A0A1J5QQZ6_9ZZZZ</name>
<accession>A0A1J5QQZ6</accession>
<organism evidence="1">
    <name type="scientific">mine drainage metagenome</name>
    <dbReference type="NCBI Taxonomy" id="410659"/>
    <lineage>
        <taxon>unclassified sequences</taxon>
        <taxon>metagenomes</taxon>
        <taxon>ecological metagenomes</taxon>
    </lineage>
</organism>
<protein>
    <recommendedName>
        <fullName evidence="2">Mobilization protein MobB</fullName>
    </recommendedName>
</protein>
<sequence length="99" mass="11169">MKTARLIFRATPAEADAIRLMADAALMGTSEFLRRRALGEDMQVRRLAALHAELRKLGGLQKHLVMQRTWSVSDRDQFESVMRAFILAAKSVQDALDAR</sequence>
<comment type="caution">
    <text evidence="1">The sequence shown here is derived from an EMBL/GenBank/DDBJ whole genome shotgun (WGS) entry which is preliminary data.</text>
</comment>
<dbReference type="AlphaFoldDB" id="A0A1J5QQZ6"/>
<reference evidence="1" key="1">
    <citation type="submission" date="2016-10" db="EMBL/GenBank/DDBJ databases">
        <title>Sequence of Gallionella enrichment culture.</title>
        <authorList>
            <person name="Poehlein A."/>
            <person name="Muehling M."/>
            <person name="Daniel R."/>
        </authorList>
    </citation>
    <scope>NUCLEOTIDE SEQUENCE</scope>
</reference>
<evidence type="ECO:0008006" key="2">
    <source>
        <dbReference type="Google" id="ProtNLM"/>
    </source>
</evidence>
<evidence type="ECO:0000313" key="1">
    <source>
        <dbReference type="EMBL" id="OIQ86022.1"/>
    </source>
</evidence>
<proteinExistence type="predicted"/>
<gene>
    <name evidence="1" type="ORF">GALL_321200</name>
</gene>
<dbReference type="InterPro" id="IPR053842">
    <property type="entry name" value="NikA-like"/>
</dbReference>
<dbReference type="Pfam" id="PF21983">
    <property type="entry name" value="NikA-like"/>
    <property type="match status" value="1"/>
</dbReference>